<reference evidence="1" key="1">
    <citation type="submission" date="2020-02" db="EMBL/GenBank/DDBJ databases">
        <authorList>
            <person name="Meier V. D."/>
        </authorList>
    </citation>
    <scope>NUCLEOTIDE SEQUENCE</scope>
    <source>
        <strain evidence="1">AVDCRST_MAG93</strain>
    </source>
</reference>
<gene>
    <name evidence="1" type="ORF">AVDCRST_MAG93-9203</name>
</gene>
<name>A0A6J4N9E4_9CHLR</name>
<protein>
    <submittedName>
        <fullName evidence="1">Uncharacterized protein</fullName>
    </submittedName>
</protein>
<evidence type="ECO:0000313" key="1">
    <source>
        <dbReference type="EMBL" id="CAA9381452.1"/>
    </source>
</evidence>
<dbReference type="AlphaFoldDB" id="A0A6J4N9E4"/>
<sequence>MILFGEQPDDGAGSQDICAVVHQISRRTTDDQVGLQLAVPMHLPFANGAVGNNVAAKRRRDLEIFVHSRKCVDDTDFCEDQRKTMR</sequence>
<accession>A0A6J4N9E4</accession>
<organism evidence="1">
    <name type="scientific">uncultured Chloroflexia bacterium</name>
    <dbReference type="NCBI Taxonomy" id="1672391"/>
    <lineage>
        <taxon>Bacteria</taxon>
        <taxon>Bacillati</taxon>
        <taxon>Chloroflexota</taxon>
        <taxon>Chloroflexia</taxon>
        <taxon>environmental samples</taxon>
    </lineage>
</organism>
<dbReference type="EMBL" id="CADCTR010003085">
    <property type="protein sequence ID" value="CAA9381452.1"/>
    <property type="molecule type" value="Genomic_DNA"/>
</dbReference>
<proteinExistence type="predicted"/>